<gene>
    <name evidence="5" type="ORF">PCANC_12415</name>
    <name evidence="3" type="ORF">PCANC_18812</name>
    <name evidence="4" type="ORF">PCASD_12081</name>
    <name evidence="2" type="ORF">PCASD_21663</name>
</gene>
<reference evidence="6 7" key="1">
    <citation type="submission" date="2017-11" db="EMBL/GenBank/DDBJ databases">
        <title>De novo assembly and phasing of dikaryotic genomes from two isolates of Puccinia coronata f. sp. avenae, the causal agent of oat crown rust.</title>
        <authorList>
            <person name="Miller M.E."/>
            <person name="Zhang Y."/>
            <person name="Omidvar V."/>
            <person name="Sperschneider J."/>
            <person name="Schwessinger B."/>
            <person name="Raley C."/>
            <person name="Palmer J.M."/>
            <person name="Garnica D."/>
            <person name="Upadhyaya N."/>
            <person name="Rathjen J."/>
            <person name="Taylor J.M."/>
            <person name="Park R.F."/>
            <person name="Dodds P.N."/>
            <person name="Hirsch C.D."/>
            <person name="Kianian S.F."/>
            <person name="Figueroa M."/>
        </authorList>
    </citation>
    <scope>NUCLEOTIDE SEQUENCE [LARGE SCALE GENOMIC DNA]</scope>
    <source>
        <strain evidence="3">12NC29</strain>
        <strain evidence="4">12SD80</strain>
    </source>
</reference>
<evidence type="ECO:0000313" key="7">
    <source>
        <dbReference type="Proteomes" id="UP000235392"/>
    </source>
</evidence>
<dbReference type="EMBL" id="PGCI01000163">
    <property type="protein sequence ID" value="PLW36231.1"/>
    <property type="molecule type" value="Genomic_DNA"/>
</dbReference>
<evidence type="ECO:0000313" key="2">
    <source>
        <dbReference type="EMBL" id="PLW10336.1"/>
    </source>
</evidence>
<feature type="compositionally biased region" description="Polar residues" evidence="1">
    <location>
        <begin position="82"/>
        <end position="100"/>
    </location>
</feature>
<evidence type="ECO:0000256" key="1">
    <source>
        <dbReference type="SAM" id="MobiDB-lite"/>
    </source>
</evidence>
<dbReference type="OrthoDB" id="2503785at2759"/>
<feature type="region of interest" description="Disordered" evidence="1">
    <location>
        <begin position="18"/>
        <end position="126"/>
    </location>
</feature>
<dbReference type="EMBL" id="PGCI01000967">
    <property type="protein sequence ID" value="PLW10336.1"/>
    <property type="molecule type" value="Genomic_DNA"/>
</dbReference>
<dbReference type="EMBL" id="PGCJ01000989">
    <property type="protein sequence ID" value="PLW12239.1"/>
    <property type="molecule type" value="Genomic_DNA"/>
</dbReference>
<evidence type="ECO:0000313" key="6">
    <source>
        <dbReference type="Proteomes" id="UP000235388"/>
    </source>
</evidence>
<dbReference type="EMBL" id="PGCJ01000112">
    <property type="protein sequence ID" value="PLW47240.1"/>
    <property type="molecule type" value="Genomic_DNA"/>
</dbReference>
<proteinExistence type="predicted"/>
<evidence type="ECO:0000313" key="5">
    <source>
        <dbReference type="EMBL" id="PLW47240.1"/>
    </source>
</evidence>
<keyword evidence="6" id="KW-1185">Reference proteome</keyword>
<sequence>MFASHPVPIIYASAPLLKPKPIRPTINTNVRSESFTRPPTQPKQAKRPSVLRASTLDGRSLTEVINAARRASLNEQPKRTSKSPASVHDTQYPSNPQSRRMSFDEPPVSFGHSDPNHHPKLSSSTAARIDYFSDPYTYADLADFK</sequence>
<name>A0A2N5UER9_9BASI</name>
<evidence type="ECO:0000313" key="4">
    <source>
        <dbReference type="EMBL" id="PLW36231.1"/>
    </source>
</evidence>
<feature type="compositionally biased region" description="Polar residues" evidence="1">
    <location>
        <begin position="25"/>
        <end position="38"/>
    </location>
</feature>
<accession>A0A2N5UER9</accession>
<dbReference type="Proteomes" id="UP000235388">
    <property type="component" value="Unassembled WGS sequence"/>
</dbReference>
<dbReference type="Proteomes" id="UP000235392">
    <property type="component" value="Unassembled WGS sequence"/>
</dbReference>
<dbReference type="AlphaFoldDB" id="A0A2N5UER9"/>
<protein>
    <submittedName>
        <fullName evidence="4">Uncharacterized protein</fullName>
    </submittedName>
</protein>
<comment type="caution">
    <text evidence="4">The sequence shown here is derived from an EMBL/GenBank/DDBJ whole genome shotgun (WGS) entry which is preliminary data.</text>
</comment>
<evidence type="ECO:0000313" key="3">
    <source>
        <dbReference type="EMBL" id="PLW12239.1"/>
    </source>
</evidence>
<organism evidence="4 7">
    <name type="scientific">Puccinia coronata f. sp. avenae</name>
    <dbReference type="NCBI Taxonomy" id="200324"/>
    <lineage>
        <taxon>Eukaryota</taxon>
        <taxon>Fungi</taxon>
        <taxon>Dikarya</taxon>
        <taxon>Basidiomycota</taxon>
        <taxon>Pucciniomycotina</taxon>
        <taxon>Pucciniomycetes</taxon>
        <taxon>Pucciniales</taxon>
        <taxon>Pucciniaceae</taxon>
        <taxon>Puccinia</taxon>
    </lineage>
</organism>